<name>A0A9D2FUA8_9FIRM</name>
<keyword evidence="10 13" id="KW-0234">DNA repair</keyword>
<dbReference type="GO" id="GO:0007059">
    <property type="term" value="P:chromosome segregation"/>
    <property type="evidence" value="ECO:0007669"/>
    <property type="project" value="UniProtKB-UniRule"/>
</dbReference>
<evidence type="ECO:0000256" key="5">
    <source>
        <dbReference type="ARBA" id="ARBA00022759"/>
    </source>
</evidence>
<evidence type="ECO:0000256" key="7">
    <source>
        <dbReference type="ARBA" id="ARBA00022801"/>
    </source>
</evidence>
<protein>
    <recommendedName>
        <fullName evidence="12 13">Holliday junction resolvase RecU</fullName>
        <ecNumber evidence="13">3.1.21.10</ecNumber>
    </recommendedName>
    <alternativeName>
        <fullName evidence="13">Recombination protein U homolog</fullName>
    </alternativeName>
</protein>
<comment type="cofactor">
    <cofactor evidence="13">
        <name>Mg(2+)</name>
        <dbReference type="ChEBI" id="CHEBI:18420"/>
    </cofactor>
    <text evidence="13">Binds 1 Mg(2+) ion per subunit.</text>
</comment>
<dbReference type="InterPro" id="IPR004612">
    <property type="entry name" value="Resolv_RecU"/>
</dbReference>
<evidence type="ECO:0000256" key="13">
    <source>
        <dbReference type="HAMAP-Rule" id="MF_00130"/>
    </source>
</evidence>
<reference evidence="14" key="2">
    <citation type="submission" date="2021-04" db="EMBL/GenBank/DDBJ databases">
        <authorList>
            <person name="Gilroy R."/>
        </authorList>
    </citation>
    <scope>NUCLEOTIDE SEQUENCE</scope>
    <source>
        <strain evidence="14">1068</strain>
    </source>
</reference>
<dbReference type="GO" id="GO:0006310">
    <property type="term" value="P:DNA recombination"/>
    <property type="evidence" value="ECO:0007669"/>
    <property type="project" value="UniProtKB-UniRule"/>
</dbReference>
<organism evidence="14 15">
    <name type="scientific">Candidatus Blautia pullicola</name>
    <dbReference type="NCBI Taxonomy" id="2838498"/>
    <lineage>
        <taxon>Bacteria</taxon>
        <taxon>Bacillati</taxon>
        <taxon>Bacillota</taxon>
        <taxon>Clostridia</taxon>
        <taxon>Lachnospirales</taxon>
        <taxon>Lachnospiraceae</taxon>
        <taxon>Blautia</taxon>
    </lineage>
</organism>
<dbReference type="InterPro" id="IPR011335">
    <property type="entry name" value="Restrct_endonuc-II-like"/>
</dbReference>
<evidence type="ECO:0000256" key="1">
    <source>
        <dbReference type="ARBA" id="ARBA00004496"/>
    </source>
</evidence>
<evidence type="ECO:0000256" key="12">
    <source>
        <dbReference type="ARBA" id="ARBA00029523"/>
    </source>
</evidence>
<dbReference type="InterPro" id="IPR011856">
    <property type="entry name" value="tRNA_endonuc-like_dom_sf"/>
</dbReference>
<dbReference type="Gene3D" id="3.40.1350.10">
    <property type="match status" value="1"/>
</dbReference>
<dbReference type="GO" id="GO:0000287">
    <property type="term" value="F:magnesium ion binding"/>
    <property type="evidence" value="ECO:0007669"/>
    <property type="project" value="UniProtKB-UniRule"/>
</dbReference>
<dbReference type="GO" id="GO:0003676">
    <property type="term" value="F:nucleic acid binding"/>
    <property type="evidence" value="ECO:0007669"/>
    <property type="project" value="InterPro"/>
</dbReference>
<comment type="caution">
    <text evidence="14">The sequence shown here is derived from an EMBL/GenBank/DDBJ whole genome shotgun (WGS) entry which is preliminary data.</text>
</comment>
<dbReference type="SUPFAM" id="SSF52980">
    <property type="entry name" value="Restriction endonuclease-like"/>
    <property type="match status" value="1"/>
</dbReference>
<evidence type="ECO:0000256" key="3">
    <source>
        <dbReference type="ARBA" id="ARBA00022722"/>
    </source>
</evidence>
<dbReference type="GO" id="GO:0008821">
    <property type="term" value="F:crossover junction DNA endonuclease activity"/>
    <property type="evidence" value="ECO:0007669"/>
    <property type="project" value="UniProtKB-EC"/>
</dbReference>
<feature type="binding site" evidence="13">
    <location>
        <position position="77"/>
    </location>
    <ligand>
        <name>Mg(2+)</name>
        <dbReference type="ChEBI" id="CHEBI:18420"/>
    </ligand>
</feature>
<keyword evidence="9 13" id="KW-0233">DNA recombination</keyword>
<comment type="catalytic activity">
    <reaction evidence="13">
        <text>Endonucleolytic cleavage at a junction such as a reciprocal single-stranded crossover between two homologous DNA duplexes (Holliday junction).</text>
        <dbReference type="EC" id="3.1.21.10"/>
    </reaction>
</comment>
<keyword evidence="8 13" id="KW-0460">Magnesium</keyword>
<dbReference type="GO" id="GO:0005737">
    <property type="term" value="C:cytoplasm"/>
    <property type="evidence" value="ECO:0007669"/>
    <property type="project" value="UniProtKB-SubCell"/>
</dbReference>
<dbReference type="PIRSF" id="PIRSF037785">
    <property type="entry name" value="RecU"/>
    <property type="match status" value="1"/>
</dbReference>
<keyword evidence="5 13" id="KW-0255">Endonuclease</keyword>
<keyword evidence="3 13" id="KW-0540">Nuclease</keyword>
<dbReference type="AlphaFoldDB" id="A0A9D2FUA8"/>
<reference evidence="14" key="1">
    <citation type="journal article" date="2021" name="PeerJ">
        <title>Extensive microbial diversity within the chicken gut microbiome revealed by metagenomics and culture.</title>
        <authorList>
            <person name="Gilroy R."/>
            <person name="Ravi A."/>
            <person name="Getino M."/>
            <person name="Pursley I."/>
            <person name="Horton D.L."/>
            <person name="Alikhan N.F."/>
            <person name="Baker D."/>
            <person name="Gharbi K."/>
            <person name="Hall N."/>
            <person name="Watson M."/>
            <person name="Adriaenssens E.M."/>
            <person name="Foster-Nyarko E."/>
            <person name="Jarju S."/>
            <person name="Secka A."/>
            <person name="Antonio M."/>
            <person name="Oren A."/>
            <person name="Chaudhuri R.R."/>
            <person name="La Ragione R."/>
            <person name="Hildebrand F."/>
            <person name="Pallen M.J."/>
        </authorList>
    </citation>
    <scope>NUCLEOTIDE SEQUENCE</scope>
    <source>
        <strain evidence="14">1068</strain>
    </source>
</reference>
<evidence type="ECO:0000256" key="9">
    <source>
        <dbReference type="ARBA" id="ARBA00023172"/>
    </source>
</evidence>
<keyword evidence="4 13" id="KW-0479">Metal-binding</keyword>
<keyword evidence="2 13" id="KW-0963">Cytoplasm</keyword>
<keyword evidence="6 13" id="KW-0227">DNA damage</keyword>
<feature type="binding site" evidence="13">
    <location>
        <position position="62"/>
    </location>
    <ligand>
        <name>Mg(2+)</name>
        <dbReference type="ChEBI" id="CHEBI:18420"/>
    </ligand>
</feature>
<evidence type="ECO:0000256" key="6">
    <source>
        <dbReference type="ARBA" id="ARBA00022763"/>
    </source>
</evidence>
<evidence type="ECO:0000313" key="14">
    <source>
        <dbReference type="EMBL" id="HIZ66822.1"/>
    </source>
</evidence>
<dbReference type="Proteomes" id="UP000824056">
    <property type="component" value="Unassembled WGS sequence"/>
</dbReference>
<dbReference type="GO" id="GO:0006281">
    <property type="term" value="P:DNA repair"/>
    <property type="evidence" value="ECO:0007669"/>
    <property type="project" value="UniProtKB-UniRule"/>
</dbReference>
<comment type="function">
    <text evidence="13">Endonuclease that resolves Holliday junction intermediates in genetic recombination. Cleaves mobile four-strand junctions by introducing symmetrical nicks in paired strands. Promotes annealing of linear ssDNA with homologous dsDNA. Required for DNA repair, homologous recombination and chromosome segregation.</text>
</comment>
<dbReference type="Pfam" id="PF03838">
    <property type="entry name" value="RecU"/>
    <property type="match status" value="1"/>
</dbReference>
<feature type="binding site" evidence="13">
    <location>
        <position position="95"/>
    </location>
    <ligand>
        <name>Mg(2+)</name>
        <dbReference type="ChEBI" id="CHEBI:18420"/>
    </ligand>
</feature>
<evidence type="ECO:0000256" key="4">
    <source>
        <dbReference type="ARBA" id="ARBA00022723"/>
    </source>
</evidence>
<evidence type="ECO:0000256" key="10">
    <source>
        <dbReference type="ARBA" id="ARBA00023204"/>
    </source>
</evidence>
<evidence type="ECO:0000313" key="15">
    <source>
        <dbReference type="Proteomes" id="UP000824056"/>
    </source>
</evidence>
<evidence type="ECO:0000256" key="8">
    <source>
        <dbReference type="ARBA" id="ARBA00022842"/>
    </source>
</evidence>
<comment type="similarity">
    <text evidence="11 13">Belongs to the RecU family.</text>
</comment>
<dbReference type="HAMAP" id="MF_00130">
    <property type="entry name" value="RecU"/>
    <property type="match status" value="1"/>
</dbReference>
<sequence length="187" mass="21903">MATWNSRGLRGSALEEYINHTCEKYREKGLALIQKVPTPITPVRIEQQSRHITLAYFDKKSTVDYIGVVQGIPVCFDAKECRTDSFPLQNIHGHQVEFMKDFEAQQGIAFLILYFAGRDEMYYMPFREMYRFWKRGQQGGPKHFKYSELAFGVFLKRKGNYLVPFLEGIQTDLEQREQEEEAGQEKI</sequence>
<proteinExistence type="inferred from homology"/>
<gene>
    <name evidence="13" type="primary">recU</name>
    <name evidence="14" type="ORF">H9809_13150</name>
</gene>
<accession>A0A9D2FUA8</accession>
<comment type="subcellular location">
    <subcellularLocation>
        <location evidence="1 13">Cytoplasm</location>
    </subcellularLocation>
</comment>
<keyword evidence="7 13" id="KW-0378">Hydrolase</keyword>
<feature type="binding site" evidence="13">
    <location>
        <position position="64"/>
    </location>
    <ligand>
        <name>Mg(2+)</name>
        <dbReference type="ChEBI" id="CHEBI:18420"/>
    </ligand>
</feature>
<evidence type="ECO:0000256" key="11">
    <source>
        <dbReference type="ARBA" id="ARBA00023447"/>
    </source>
</evidence>
<feature type="site" description="Transition state stabilizer" evidence="13">
    <location>
        <position position="79"/>
    </location>
</feature>
<dbReference type="EMBL" id="DXBG01000307">
    <property type="protein sequence ID" value="HIZ66822.1"/>
    <property type="molecule type" value="Genomic_DNA"/>
</dbReference>
<evidence type="ECO:0000256" key="2">
    <source>
        <dbReference type="ARBA" id="ARBA00022490"/>
    </source>
</evidence>
<dbReference type="EC" id="3.1.21.10" evidence="13"/>
<dbReference type="CDD" id="cd22354">
    <property type="entry name" value="RecU-like"/>
    <property type="match status" value="1"/>
</dbReference>